<gene>
    <name evidence="4" type="ORF">A8926_5829</name>
</gene>
<name>G3G8D4_SACSN</name>
<keyword evidence="3" id="KW-0378">Hydrolase</keyword>
<feature type="domain" description="AB hydrolase-1" evidence="2">
    <location>
        <begin position="22"/>
        <end position="153"/>
    </location>
</feature>
<feature type="region of interest" description="Disordered" evidence="1">
    <location>
        <begin position="164"/>
        <end position="183"/>
    </location>
</feature>
<dbReference type="PANTHER" id="PTHR43433:SF5">
    <property type="entry name" value="AB HYDROLASE-1 DOMAIN-CONTAINING PROTEIN"/>
    <property type="match status" value="1"/>
</dbReference>
<evidence type="ECO:0000256" key="1">
    <source>
        <dbReference type="SAM" id="MobiDB-lite"/>
    </source>
</evidence>
<accession>G3G8D4</accession>
<dbReference type="EC" id="3.1.1.3" evidence="3"/>
<dbReference type="Gene3D" id="3.40.50.1820">
    <property type="entry name" value="alpha/beta hydrolase"/>
    <property type="match status" value="1"/>
</dbReference>
<proteinExistence type="predicted"/>
<dbReference type="InterPro" id="IPR000073">
    <property type="entry name" value="AB_hydrolase_1"/>
</dbReference>
<dbReference type="EMBL" id="JF795582">
    <property type="protein sequence ID" value="AEO92081.1"/>
    <property type="molecule type" value="Genomic_DNA"/>
</dbReference>
<dbReference type="Proteomes" id="UP000233786">
    <property type="component" value="Unassembled WGS sequence"/>
</dbReference>
<evidence type="ECO:0000313" key="4">
    <source>
        <dbReference type="EMBL" id="PKW17811.1"/>
    </source>
</evidence>
<organism evidence="3">
    <name type="scientific">Saccharopolyspora spinosa</name>
    <dbReference type="NCBI Taxonomy" id="60894"/>
    <lineage>
        <taxon>Bacteria</taxon>
        <taxon>Bacillati</taxon>
        <taxon>Actinomycetota</taxon>
        <taxon>Actinomycetes</taxon>
        <taxon>Pseudonocardiales</taxon>
        <taxon>Pseudonocardiaceae</taxon>
        <taxon>Saccharopolyspora</taxon>
    </lineage>
</organism>
<evidence type="ECO:0000313" key="5">
    <source>
        <dbReference type="Proteomes" id="UP000233786"/>
    </source>
</evidence>
<dbReference type="OrthoDB" id="3210164at2"/>
<dbReference type="Pfam" id="PF00561">
    <property type="entry name" value="Abhydrolase_1"/>
    <property type="match status" value="1"/>
</dbReference>
<dbReference type="InterPro" id="IPR050471">
    <property type="entry name" value="AB_hydrolase"/>
</dbReference>
<protein>
    <submittedName>
        <fullName evidence="4">Clorobiocin biosynthesis protein CloN7</fullName>
    </submittedName>
    <submittedName>
        <fullName evidence="3">Lipase 454</fullName>
        <ecNumber evidence="3">3.1.1.3</ecNumber>
    </submittedName>
</protein>
<sequence length="272" mass="28096">MSSHILDVPGARLHYETVGSGPVLAVIGLPMTGSGFARLVALLAADYTVVTYDPRGFGCSTIEDPELDVTPELTADDVRRVLEAVTDEPALVFGSSGGAVTGLALAALHPERVRTLVAHEPPVIEMLPDAEQVRAQVRDVYDTYLAAGADAAFGKFMVMAGFEVPEPDPASPPAPPSEQDQADGERMLAHSLLPVTSYRPGIAALKAAPSRVVIAGGATSDGQLAHRTASALADALGGPLVEFPGGHGGFLEPGDGPEAFARVLCQVLAEDA</sequence>
<dbReference type="PANTHER" id="PTHR43433">
    <property type="entry name" value="HYDROLASE, ALPHA/BETA FOLD FAMILY PROTEIN"/>
    <property type="match status" value="1"/>
</dbReference>
<keyword evidence="5" id="KW-1185">Reference proteome</keyword>
<dbReference type="EMBL" id="PJNB01000001">
    <property type="protein sequence ID" value="PKW17811.1"/>
    <property type="molecule type" value="Genomic_DNA"/>
</dbReference>
<dbReference type="InterPro" id="IPR029058">
    <property type="entry name" value="AB_hydrolase_fold"/>
</dbReference>
<reference evidence="4 5" key="2">
    <citation type="submission" date="2017-12" db="EMBL/GenBank/DDBJ databases">
        <title>Sequencing the genomes of 1000 Actinobacteria strains.</title>
        <authorList>
            <person name="Klenk H.-P."/>
        </authorList>
    </citation>
    <scope>NUCLEOTIDE SEQUENCE [LARGE SCALE GENOMIC DNA]</scope>
    <source>
        <strain evidence="5">ATCC 49460 / DSM 44228 / JCM 9375 / NBRC 15153 / NRRL 18395 / A83543.1</strain>
        <strain evidence="4">DSM 44228</strain>
    </source>
</reference>
<reference evidence="3" key="1">
    <citation type="submission" date="2011-04" db="EMBL/GenBank/DDBJ databases">
        <title>Cloning and application research of two lipase genes from Saccharopolyspora spinosa.</title>
        <authorList>
            <person name="Chen X.L."/>
            <person name="Xia L.Q."/>
        </authorList>
    </citation>
    <scope>NUCLEOTIDE SEQUENCE</scope>
    <source>
        <strain evidence="3">Xsp01103</strain>
    </source>
</reference>
<dbReference type="STRING" id="994479.GCA_000194155_05663"/>
<evidence type="ECO:0000313" key="3">
    <source>
        <dbReference type="EMBL" id="AEO92081.1"/>
    </source>
</evidence>
<feature type="compositionally biased region" description="Pro residues" evidence="1">
    <location>
        <begin position="167"/>
        <end position="176"/>
    </location>
</feature>
<evidence type="ECO:0000259" key="2">
    <source>
        <dbReference type="Pfam" id="PF00561"/>
    </source>
</evidence>
<dbReference type="GO" id="GO:0004806">
    <property type="term" value="F:triacylglycerol lipase activity"/>
    <property type="evidence" value="ECO:0007669"/>
    <property type="project" value="UniProtKB-EC"/>
</dbReference>
<dbReference type="SUPFAM" id="SSF53474">
    <property type="entry name" value="alpha/beta-Hydrolases"/>
    <property type="match status" value="1"/>
</dbReference>
<dbReference type="GO" id="GO:0046503">
    <property type="term" value="P:glycerolipid catabolic process"/>
    <property type="evidence" value="ECO:0007669"/>
    <property type="project" value="TreeGrafter"/>
</dbReference>
<dbReference type="AlphaFoldDB" id="G3G8D4"/>
<dbReference type="RefSeq" id="WP_044575050.1">
    <property type="nucleotide sequence ID" value="NZ_CP061007.1"/>
</dbReference>